<dbReference type="AlphaFoldDB" id="A0A9D4LJU2"/>
<sequence>MTMFCRRDRSAVWPSALSLVLAFLCVAAVFAETGIEVFFVHQDNFTLPPTFERQTVR</sequence>
<proteinExistence type="predicted"/>
<keyword evidence="2" id="KW-1185">Reference proteome</keyword>
<dbReference type="EMBL" id="JAIWYP010000002">
    <property type="protein sequence ID" value="KAH3860060.1"/>
    <property type="molecule type" value="Genomic_DNA"/>
</dbReference>
<name>A0A9D4LJU2_DREPO</name>
<protein>
    <submittedName>
        <fullName evidence="1">Uncharacterized protein</fullName>
    </submittedName>
</protein>
<gene>
    <name evidence="1" type="ORF">DPMN_022953</name>
</gene>
<reference evidence="1" key="1">
    <citation type="journal article" date="2019" name="bioRxiv">
        <title>The Genome of the Zebra Mussel, Dreissena polymorpha: A Resource for Invasive Species Research.</title>
        <authorList>
            <person name="McCartney M.A."/>
            <person name="Auch B."/>
            <person name="Kono T."/>
            <person name="Mallez S."/>
            <person name="Zhang Y."/>
            <person name="Obille A."/>
            <person name="Becker A."/>
            <person name="Abrahante J.E."/>
            <person name="Garbe J."/>
            <person name="Badalamenti J.P."/>
            <person name="Herman A."/>
            <person name="Mangelson H."/>
            <person name="Liachko I."/>
            <person name="Sullivan S."/>
            <person name="Sone E.D."/>
            <person name="Koren S."/>
            <person name="Silverstein K.A.T."/>
            <person name="Beckman K.B."/>
            <person name="Gohl D.M."/>
        </authorList>
    </citation>
    <scope>NUCLEOTIDE SEQUENCE</scope>
    <source>
        <strain evidence="1">Duluth1</strain>
        <tissue evidence="1">Whole animal</tissue>
    </source>
</reference>
<evidence type="ECO:0000313" key="1">
    <source>
        <dbReference type="EMBL" id="KAH3860060.1"/>
    </source>
</evidence>
<evidence type="ECO:0000313" key="2">
    <source>
        <dbReference type="Proteomes" id="UP000828390"/>
    </source>
</evidence>
<accession>A0A9D4LJU2</accession>
<dbReference type="Proteomes" id="UP000828390">
    <property type="component" value="Unassembled WGS sequence"/>
</dbReference>
<reference evidence="1" key="2">
    <citation type="submission" date="2020-11" db="EMBL/GenBank/DDBJ databases">
        <authorList>
            <person name="McCartney M.A."/>
            <person name="Auch B."/>
            <person name="Kono T."/>
            <person name="Mallez S."/>
            <person name="Becker A."/>
            <person name="Gohl D.M."/>
            <person name="Silverstein K.A.T."/>
            <person name="Koren S."/>
            <person name="Bechman K.B."/>
            <person name="Herman A."/>
            <person name="Abrahante J.E."/>
            <person name="Garbe J."/>
        </authorList>
    </citation>
    <scope>NUCLEOTIDE SEQUENCE</scope>
    <source>
        <strain evidence="1">Duluth1</strain>
        <tissue evidence="1">Whole animal</tissue>
    </source>
</reference>
<organism evidence="1 2">
    <name type="scientific">Dreissena polymorpha</name>
    <name type="common">Zebra mussel</name>
    <name type="synonym">Mytilus polymorpha</name>
    <dbReference type="NCBI Taxonomy" id="45954"/>
    <lineage>
        <taxon>Eukaryota</taxon>
        <taxon>Metazoa</taxon>
        <taxon>Spiralia</taxon>
        <taxon>Lophotrochozoa</taxon>
        <taxon>Mollusca</taxon>
        <taxon>Bivalvia</taxon>
        <taxon>Autobranchia</taxon>
        <taxon>Heteroconchia</taxon>
        <taxon>Euheterodonta</taxon>
        <taxon>Imparidentia</taxon>
        <taxon>Neoheterodontei</taxon>
        <taxon>Myida</taxon>
        <taxon>Dreissenoidea</taxon>
        <taxon>Dreissenidae</taxon>
        <taxon>Dreissena</taxon>
    </lineage>
</organism>
<comment type="caution">
    <text evidence="1">The sequence shown here is derived from an EMBL/GenBank/DDBJ whole genome shotgun (WGS) entry which is preliminary data.</text>
</comment>